<evidence type="ECO:0000256" key="1">
    <source>
        <dbReference type="ARBA" id="ARBA00022679"/>
    </source>
</evidence>
<dbReference type="PROSITE" id="PS51186">
    <property type="entry name" value="GNAT"/>
    <property type="match status" value="1"/>
</dbReference>
<evidence type="ECO:0000313" key="4">
    <source>
        <dbReference type="EMBL" id="MBM6922922.1"/>
    </source>
</evidence>
<dbReference type="RefSeq" id="WP_177503846.1">
    <property type="nucleotide sequence ID" value="NZ_JACSNR010000003.1"/>
</dbReference>
<keyword evidence="1" id="KW-0808">Transferase</keyword>
<dbReference type="InterPro" id="IPR050832">
    <property type="entry name" value="Bact_Acetyltransf"/>
</dbReference>
<dbReference type="SUPFAM" id="SSF55729">
    <property type="entry name" value="Acyl-CoA N-acyltransferases (Nat)"/>
    <property type="match status" value="1"/>
</dbReference>
<dbReference type="Pfam" id="PF13673">
    <property type="entry name" value="Acetyltransf_10"/>
    <property type="match status" value="1"/>
</dbReference>
<feature type="domain" description="N-acetyltransferase" evidence="3">
    <location>
        <begin position="2"/>
        <end position="144"/>
    </location>
</feature>
<evidence type="ECO:0000259" key="3">
    <source>
        <dbReference type="PROSITE" id="PS51186"/>
    </source>
</evidence>
<dbReference type="InterPro" id="IPR016181">
    <property type="entry name" value="Acyl_CoA_acyltransferase"/>
</dbReference>
<protein>
    <submittedName>
        <fullName evidence="4">GNAT family N-acetyltransferase</fullName>
    </submittedName>
</protein>
<dbReference type="Gene3D" id="3.40.630.30">
    <property type="match status" value="1"/>
</dbReference>
<proteinExistence type="predicted"/>
<comment type="caution">
    <text evidence="4">The sequence shown here is derived from an EMBL/GenBank/DDBJ whole genome shotgun (WGS) entry which is preliminary data.</text>
</comment>
<accession>A0ABS2GKK9</accession>
<evidence type="ECO:0000256" key="2">
    <source>
        <dbReference type="ARBA" id="ARBA00023315"/>
    </source>
</evidence>
<organism evidence="4 5">
    <name type="scientific">Hydrogenoanaerobacterium saccharovorans</name>
    <dbReference type="NCBI Taxonomy" id="474960"/>
    <lineage>
        <taxon>Bacteria</taxon>
        <taxon>Bacillati</taxon>
        <taxon>Bacillota</taxon>
        <taxon>Clostridia</taxon>
        <taxon>Eubacteriales</taxon>
        <taxon>Oscillospiraceae</taxon>
        <taxon>Hydrogenoanaerobacterium</taxon>
    </lineage>
</organism>
<sequence length="144" mass="16149">MISIKPIHYGSPAYLETLELRNRVMRLPLGLNIHDEDFSFEQNCVLYAAFDGEQVIGMGSMSREGDTCKVEYLCVDTAIQSRGLGRQLLEALEGAAREQGAAHICLDARVTAQHFYERAGYHTVGEIFLLSYAPVEHILMEKDL</sequence>
<keyword evidence="2" id="KW-0012">Acyltransferase</keyword>
<reference evidence="4 5" key="1">
    <citation type="journal article" date="2021" name="Sci. Rep.">
        <title>The distribution of antibiotic resistance genes in chicken gut microbiota commensals.</title>
        <authorList>
            <person name="Juricova H."/>
            <person name="Matiasovicova J."/>
            <person name="Kubasova T."/>
            <person name="Cejkova D."/>
            <person name="Rychlik I."/>
        </authorList>
    </citation>
    <scope>NUCLEOTIDE SEQUENCE [LARGE SCALE GENOMIC DNA]</scope>
    <source>
        <strain evidence="4 5">An564</strain>
    </source>
</reference>
<dbReference type="Proteomes" id="UP000724149">
    <property type="component" value="Unassembled WGS sequence"/>
</dbReference>
<dbReference type="EMBL" id="JACSNR010000003">
    <property type="protein sequence ID" value="MBM6922922.1"/>
    <property type="molecule type" value="Genomic_DNA"/>
</dbReference>
<gene>
    <name evidence="4" type="ORF">H9X81_04340</name>
</gene>
<evidence type="ECO:0000313" key="5">
    <source>
        <dbReference type="Proteomes" id="UP000724149"/>
    </source>
</evidence>
<dbReference type="CDD" id="cd04301">
    <property type="entry name" value="NAT_SF"/>
    <property type="match status" value="1"/>
</dbReference>
<dbReference type="InterPro" id="IPR000182">
    <property type="entry name" value="GNAT_dom"/>
</dbReference>
<name>A0ABS2GKK9_9FIRM</name>
<keyword evidence="5" id="KW-1185">Reference proteome</keyword>
<dbReference type="PANTHER" id="PTHR43877">
    <property type="entry name" value="AMINOALKYLPHOSPHONATE N-ACETYLTRANSFERASE-RELATED-RELATED"/>
    <property type="match status" value="1"/>
</dbReference>